<keyword evidence="2" id="KW-1133">Transmembrane helix</keyword>
<organism evidence="3 4">
    <name type="scientific">Kribbella sancticallisti</name>
    <dbReference type="NCBI Taxonomy" id="460087"/>
    <lineage>
        <taxon>Bacteria</taxon>
        <taxon>Bacillati</taxon>
        <taxon>Actinomycetota</taxon>
        <taxon>Actinomycetes</taxon>
        <taxon>Propionibacteriales</taxon>
        <taxon>Kribbellaceae</taxon>
        <taxon>Kribbella</taxon>
    </lineage>
</organism>
<dbReference type="RefSeq" id="WP_344221649.1">
    <property type="nucleotide sequence ID" value="NZ_BAAAOS010000060.1"/>
</dbReference>
<evidence type="ECO:0000256" key="1">
    <source>
        <dbReference type="SAM" id="MobiDB-lite"/>
    </source>
</evidence>
<protein>
    <submittedName>
        <fullName evidence="3">Uncharacterized protein</fullName>
    </submittedName>
</protein>
<comment type="caution">
    <text evidence="3">The sequence shown here is derived from an EMBL/GenBank/DDBJ whole genome shotgun (WGS) entry which is preliminary data.</text>
</comment>
<reference evidence="3 4" key="1">
    <citation type="journal article" date="2019" name="Int. J. Syst. Evol. Microbiol.">
        <title>The Global Catalogue of Microorganisms (GCM) 10K type strain sequencing project: providing services to taxonomists for standard genome sequencing and annotation.</title>
        <authorList>
            <consortium name="The Broad Institute Genomics Platform"/>
            <consortium name="The Broad Institute Genome Sequencing Center for Infectious Disease"/>
            <person name="Wu L."/>
            <person name="Ma J."/>
        </authorList>
    </citation>
    <scope>NUCLEOTIDE SEQUENCE [LARGE SCALE GENOMIC DNA]</scope>
    <source>
        <strain evidence="3 4">JCM 14969</strain>
    </source>
</reference>
<feature type="region of interest" description="Disordered" evidence="1">
    <location>
        <begin position="70"/>
        <end position="101"/>
    </location>
</feature>
<proteinExistence type="predicted"/>
<gene>
    <name evidence="3" type="ORF">GCM10009789_76630</name>
</gene>
<dbReference type="Proteomes" id="UP001500393">
    <property type="component" value="Unassembled WGS sequence"/>
</dbReference>
<keyword evidence="4" id="KW-1185">Reference proteome</keyword>
<evidence type="ECO:0000313" key="3">
    <source>
        <dbReference type="EMBL" id="GAA1610917.1"/>
    </source>
</evidence>
<name>A0ABN2ELH2_9ACTN</name>
<dbReference type="EMBL" id="BAAAOS010000060">
    <property type="protein sequence ID" value="GAA1610917.1"/>
    <property type="molecule type" value="Genomic_DNA"/>
</dbReference>
<evidence type="ECO:0000313" key="4">
    <source>
        <dbReference type="Proteomes" id="UP001500393"/>
    </source>
</evidence>
<evidence type="ECO:0000256" key="2">
    <source>
        <dbReference type="SAM" id="Phobius"/>
    </source>
</evidence>
<keyword evidence="2" id="KW-0812">Transmembrane</keyword>
<sequence length="101" mass="10095">MTTNHPAPAGAADPTIHDPRRRRAILIAVCIALMAVIASVSGLNVAQPELAVEFGAFLFVYVIARGPRNTSAGSVQSVDAGGGVVGGQPGGEEASARASSA</sequence>
<feature type="transmembrane region" description="Helical" evidence="2">
    <location>
        <begin position="24"/>
        <end position="44"/>
    </location>
</feature>
<keyword evidence="2" id="KW-0472">Membrane</keyword>
<feature type="compositionally biased region" description="Gly residues" evidence="1">
    <location>
        <begin position="80"/>
        <end position="90"/>
    </location>
</feature>
<accession>A0ABN2ELH2</accession>